<organism evidence="3">
    <name type="scientific">candidate division WOR-3 bacterium</name>
    <dbReference type="NCBI Taxonomy" id="2052148"/>
    <lineage>
        <taxon>Bacteria</taxon>
        <taxon>Bacteria division WOR-3</taxon>
    </lineage>
</organism>
<dbReference type="Gene3D" id="3.40.109.10">
    <property type="entry name" value="NADH Oxidase"/>
    <property type="match status" value="1"/>
</dbReference>
<dbReference type="NCBIfam" id="TIGR03605">
    <property type="entry name" value="antibiot_sagB"/>
    <property type="match status" value="1"/>
</dbReference>
<protein>
    <submittedName>
        <fullName evidence="3">SagB/ThcOx family dehydrogenase</fullName>
    </submittedName>
</protein>
<dbReference type="CDD" id="cd02142">
    <property type="entry name" value="McbC_SagB-like_oxidoreductase"/>
    <property type="match status" value="1"/>
</dbReference>
<feature type="signal peptide" evidence="1">
    <location>
        <begin position="1"/>
        <end position="19"/>
    </location>
</feature>
<proteinExistence type="predicted"/>
<dbReference type="InterPro" id="IPR020051">
    <property type="entry name" value="SagB-type_dehydrogenase"/>
</dbReference>
<keyword evidence="1" id="KW-0732">Signal</keyword>
<reference evidence="3" key="1">
    <citation type="journal article" date="2020" name="mSystems">
        <title>Genome- and Community-Level Interaction Insights into Carbon Utilization and Element Cycling Functions of Hydrothermarchaeota in Hydrothermal Sediment.</title>
        <authorList>
            <person name="Zhou Z."/>
            <person name="Liu Y."/>
            <person name="Xu W."/>
            <person name="Pan J."/>
            <person name="Luo Z.H."/>
            <person name="Li M."/>
        </authorList>
    </citation>
    <scope>NUCLEOTIDE SEQUENCE [LARGE SCALE GENOMIC DNA]</scope>
    <source>
        <strain evidence="3">SpSt-906</strain>
    </source>
</reference>
<accession>A0A7C3UYH7</accession>
<evidence type="ECO:0000313" key="3">
    <source>
        <dbReference type="EMBL" id="HGE98827.1"/>
    </source>
</evidence>
<dbReference type="PANTHER" id="PTHR43745:SF2">
    <property type="entry name" value="NITROREDUCTASE MJ1384-RELATED"/>
    <property type="match status" value="1"/>
</dbReference>
<dbReference type="PANTHER" id="PTHR43745">
    <property type="entry name" value="NITROREDUCTASE MJ1384-RELATED"/>
    <property type="match status" value="1"/>
</dbReference>
<sequence length="219" mass="24790">MIKRATLLIALLSFNLLFAQKKEGKVKLPEPRYRSATSVEEALLKRRSVRSYKKEKLTLNELSQLLWSAQGITAQWGGRTCPSAGATYPLEIYIAVGEVSGLESGVYHYLPEEHAIEKVLNKDVRKELTEAAWSQEYILSAPLNIIIAADYKRTTRRYGERGIRYVHYEVGHCGQNIHLQCEALGLGTVVIGAFSDEKVKKILNIKEEPQYIMPVGRRK</sequence>
<dbReference type="EMBL" id="DTMQ01000013">
    <property type="protein sequence ID" value="HGE98827.1"/>
    <property type="molecule type" value="Genomic_DNA"/>
</dbReference>
<dbReference type="InterPro" id="IPR000415">
    <property type="entry name" value="Nitroreductase-like"/>
</dbReference>
<dbReference type="InterPro" id="IPR052544">
    <property type="entry name" value="Bacteriocin_Proc_Enz"/>
</dbReference>
<dbReference type="GO" id="GO:0016491">
    <property type="term" value="F:oxidoreductase activity"/>
    <property type="evidence" value="ECO:0007669"/>
    <property type="project" value="InterPro"/>
</dbReference>
<evidence type="ECO:0000259" key="2">
    <source>
        <dbReference type="Pfam" id="PF00881"/>
    </source>
</evidence>
<feature type="domain" description="Nitroreductase" evidence="2">
    <location>
        <begin position="44"/>
        <end position="217"/>
    </location>
</feature>
<dbReference type="AlphaFoldDB" id="A0A7C3UYH7"/>
<feature type="chain" id="PRO_5027698704" evidence="1">
    <location>
        <begin position="20"/>
        <end position="219"/>
    </location>
</feature>
<dbReference type="InterPro" id="IPR029479">
    <property type="entry name" value="Nitroreductase"/>
</dbReference>
<name>A0A7C3UYH7_UNCW3</name>
<dbReference type="SUPFAM" id="SSF55469">
    <property type="entry name" value="FMN-dependent nitroreductase-like"/>
    <property type="match status" value="1"/>
</dbReference>
<evidence type="ECO:0000256" key="1">
    <source>
        <dbReference type="SAM" id="SignalP"/>
    </source>
</evidence>
<dbReference type="Pfam" id="PF00881">
    <property type="entry name" value="Nitroreductase"/>
    <property type="match status" value="1"/>
</dbReference>
<comment type="caution">
    <text evidence="3">The sequence shown here is derived from an EMBL/GenBank/DDBJ whole genome shotgun (WGS) entry which is preliminary data.</text>
</comment>
<gene>
    <name evidence="3" type="ORF">ENX07_01980</name>
</gene>